<dbReference type="Proteomes" id="UP000186309">
    <property type="component" value="Chromosome"/>
</dbReference>
<dbReference type="KEGG" id="pbor:BSF38_00854"/>
<dbReference type="Gene3D" id="2.130.10.10">
    <property type="entry name" value="YVTN repeat-like/Quinoprotein amine dehydrogenase"/>
    <property type="match status" value="1"/>
</dbReference>
<reference evidence="3" key="1">
    <citation type="submission" date="2016-12" db="EMBL/GenBank/DDBJ databases">
        <title>Comparative genomics of four Isosphaeraceae planctomycetes: a common pool of plasmids and glycoside hydrolase genes.</title>
        <authorList>
            <person name="Ivanova A."/>
        </authorList>
    </citation>
    <scope>NUCLEOTIDE SEQUENCE [LARGE SCALE GENOMIC DNA]</scope>
    <source>
        <strain evidence="3">PX4</strain>
    </source>
</reference>
<evidence type="ECO:0000313" key="3">
    <source>
        <dbReference type="Proteomes" id="UP000186309"/>
    </source>
</evidence>
<keyword evidence="3" id="KW-1185">Reference proteome</keyword>
<feature type="region of interest" description="Disordered" evidence="1">
    <location>
        <begin position="300"/>
        <end position="337"/>
    </location>
</feature>
<dbReference type="SUPFAM" id="SSF69322">
    <property type="entry name" value="Tricorn protease domain 2"/>
    <property type="match status" value="1"/>
</dbReference>
<evidence type="ECO:0000313" key="2">
    <source>
        <dbReference type="EMBL" id="APW59431.1"/>
    </source>
</evidence>
<dbReference type="OrthoDB" id="210095at2"/>
<dbReference type="InterPro" id="IPR015943">
    <property type="entry name" value="WD40/YVTN_repeat-like_dom_sf"/>
</dbReference>
<proteinExistence type="predicted"/>
<gene>
    <name evidence="2" type="ORF">BSF38_00854</name>
</gene>
<dbReference type="EMBL" id="CP019082">
    <property type="protein sequence ID" value="APW59431.1"/>
    <property type="molecule type" value="Genomic_DNA"/>
</dbReference>
<sequence length="667" mass="71091">MSEMTDRNNTRIDPDVAWTVVTESPLKGLAFAREAGRILAWDEGNQLYLLTTHGETMSSSRAPSRVLSGAISDDGSLIALLCEHENTGLLLMSGDFEIVSERPAPGEASFVTTDPHGRYVAVGSRLGAVTLVNRHGRAAGRIETIQAIAHLCFVPDRPFIVGAAAFGMLAGVELEASKTPGRLDPEVVWQDRLMSNVGRLTVSGDGSMILASCFTHGIQRFDLNGRNEGSYHLGGTVSHAIPDFPGRSIAAATLEGELAIMNSAGNVRWRTRLARPVIALEIDPLGRYVIHGSSTGEITRLDLFGPAPGRPTTPQPTRTLGSDRPKTRGGGAGSVRQPDWAVPAVQTEDQAETAVLTVCDDPPCAAVFSSPRRLAIYDATGQTIAQGPDITGVGRILRTAPGWLAAATDRQIMLCDLRRNTQKRLDLSLVELTHLVIKPDSFGLAIVQERDRIGRATPAGRWVWKHELPTPIEDLAVGSEGFAAATTNDGRLLVFDPAGEVKPTAGFDASDPPLLIEAPEGSPPGLAWISLSRRAQQLTGHALKGNAVWTRQLPWEGWSLIRLGGLALIASADGRAMAFDGSGTVRYEGAPTGGSNDVFFLDPDSIPLRVTRKDVHVLCATLDGRVRWRIIGDQPLGPCAASRAGVALMIGTTLAWFDSGGPASEPT</sequence>
<name>A0A1U7CKH5_9BACT</name>
<accession>A0A1U7CKH5</accession>
<dbReference type="STRING" id="1387353.BSF38_00854"/>
<dbReference type="RefSeq" id="WP_076343609.1">
    <property type="nucleotide sequence ID" value="NZ_CP019082.1"/>
</dbReference>
<organism evidence="2 3">
    <name type="scientific">Paludisphaera borealis</name>
    <dbReference type="NCBI Taxonomy" id="1387353"/>
    <lineage>
        <taxon>Bacteria</taxon>
        <taxon>Pseudomonadati</taxon>
        <taxon>Planctomycetota</taxon>
        <taxon>Planctomycetia</taxon>
        <taxon>Isosphaerales</taxon>
        <taxon>Isosphaeraceae</taxon>
        <taxon>Paludisphaera</taxon>
    </lineage>
</organism>
<evidence type="ECO:0008006" key="4">
    <source>
        <dbReference type="Google" id="ProtNLM"/>
    </source>
</evidence>
<dbReference type="AlphaFoldDB" id="A0A1U7CKH5"/>
<dbReference type="SUPFAM" id="SSF63829">
    <property type="entry name" value="Calcium-dependent phosphotriesterase"/>
    <property type="match status" value="1"/>
</dbReference>
<evidence type="ECO:0000256" key="1">
    <source>
        <dbReference type="SAM" id="MobiDB-lite"/>
    </source>
</evidence>
<protein>
    <recommendedName>
        <fullName evidence="4">Outer membrane protein assembly factor BamB</fullName>
    </recommendedName>
</protein>